<sequence length="90" mass="10184">MLNELKINKKTIISIDTTQQLVLKSIIKVNSISFTLATRPKQHITTPYDTKALIAPLGIINLQPASFHKYQAKQTSYQYITIAVKTRNVI</sequence>
<dbReference type="AlphaFoldDB" id="A0A3B0YI12"/>
<organism evidence="1">
    <name type="scientific">hydrothermal vent metagenome</name>
    <dbReference type="NCBI Taxonomy" id="652676"/>
    <lineage>
        <taxon>unclassified sequences</taxon>
        <taxon>metagenomes</taxon>
        <taxon>ecological metagenomes</taxon>
    </lineage>
</organism>
<name>A0A3B0YI12_9ZZZZ</name>
<protein>
    <submittedName>
        <fullName evidence="1">Uncharacterized protein</fullName>
    </submittedName>
</protein>
<evidence type="ECO:0000313" key="1">
    <source>
        <dbReference type="EMBL" id="VAW73829.1"/>
    </source>
</evidence>
<proteinExistence type="predicted"/>
<reference evidence="1" key="1">
    <citation type="submission" date="2018-06" db="EMBL/GenBank/DDBJ databases">
        <authorList>
            <person name="Zhirakovskaya E."/>
        </authorList>
    </citation>
    <scope>NUCLEOTIDE SEQUENCE</scope>
</reference>
<gene>
    <name evidence="1" type="ORF">MNBD_GAMMA12-3698</name>
</gene>
<dbReference type="EMBL" id="UOFL01000049">
    <property type="protein sequence ID" value="VAW73829.1"/>
    <property type="molecule type" value="Genomic_DNA"/>
</dbReference>
<accession>A0A3B0YI12</accession>